<keyword evidence="1" id="KW-0732">Signal</keyword>
<dbReference type="RefSeq" id="WP_229413336.1">
    <property type="nucleotide sequence ID" value="NZ_CP024608.1"/>
</dbReference>
<feature type="signal peptide" evidence="1">
    <location>
        <begin position="1"/>
        <end position="26"/>
    </location>
</feature>
<name>A0A2D2DIN3_9BURK</name>
<evidence type="ECO:0000313" key="5">
    <source>
        <dbReference type="Proteomes" id="UP000229897"/>
    </source>
</evidence>
<reference evidence="3" key="1">
    <citation type="submission" date="2017-10" db="EMBL/GenBank/DDBJ databases">
        <title>Massilia psychrophilum sp. nov., a novel purple-pigmented bacterium isolated from Tianshan glacier, Xinjiang Municipality, China.</title>
        <authorList>
            <person name="Wang H."/>
        </authorList>
    </citation>
    <scope>NUCLEOTIDE SEQUENCE [LARGE SCALE GENOMIC DNA]</scope>
    <source>
        <strain evidence="3">B2</strain>
    </source>
</reference>
<dbReference type="InterPro" id="IPR013424">
    <property type="entry name" value="Ice-binding_C"/>
</dbReference>
<gene>
    <name evidence="3" type="ORF">CR152_10140</name>
    <name evidence="4" type="ORF">CR152_32040</name>
</gene>
<keyword evidence="5" id="KW-1185">Reference proteome</keyword>
<evidence type="ECO:0000259" key="2">
    <source>
        <dbReference type="Pfam" id="PF07589"/>
    </source>
</evidence>
<dbReference type="EMBL" id="CP024608">
    <property type="protein sequence ID" value="ATQ74843.1"/>
    <property type="molecule type" value="Genomic_DNA"/>
</dbReference>
<organism evidence="3 5">
    <name type="scientific">Massilia violaceinigra</name>
    <dbReference type="NCBI Taxonomy" id="2045208"/>
    <lineage>
        <taxon>Bacteria</taxon>
        <taxon>Pseudomonadati</taxon>
        <taxon>Pseudomonadota</taxon>
        <taxon>Betaproteobacteria</taxon>
        <taxon>Burkholderiales</taxon>
        <taxon>Oxalobacteraceae</taxon>
        <taxon>Telluria group</taxon>
        <taxon>Massilia</taxon>
    </lineage>
</organism>
<dbReference type="Proteomes" id="UP000229897">
    <property type="component" value="Chromosome"/>
</dbReference>
<dbReference type="AlphaFoldDB" id="A0A2D2DIN3"/>
<dbReference type="KEGG" id="mass:CR152_32040"/>
<sequence>MPKFSSRLAYCVLAAAAAIASSSAHAQSIDMSAGISQYRYQLIDLDLNDNITPSIVFTEFMDRSFSLHTLENEVIAADSIHTLGTTSISSRGGFASTRSDASSWRSLAHVDGAMLLNGSMSASTTHSSTFILSPNTGIMFSAVAEISGEVSPLGPGDSAVMNVRMQGDISSRYGSDNAEMMDFTESYSKFTSGTQTYKMSGYLHSNQQEVMGSIRFSTDAVARVVSAVPEPESYAMLLAGLGLVGFCTRRKGAR</sequence>
<dbReference type="Pfam" id="PF07589">
    <property type="entry name" value="PEP-CTERM"/>
    <property type="match status" value="1"/>
</dbReference>
<feature type="chain" id="PRO_5013924698" description="Ice-binding protein C-terminal domain-containing protein" evidence="1">
    <location>
        <begin position="27"/>
        <end position="254"/>
    </location>
</feature>
<accession>A0A2D2DIN3</accession>
<feature type="domain" description="Ice-binding protein C-terminal" evidence="2">
    <location>
        <begin position="227"/>
        <end position="251"/>
    </location>
</feature>
<protein>
    <recommendedName>
        <fullName evidence="2">Ice-binding protein C-terminal domain-containing protein</fullName>
    </recommendedName>
</protein>
<evidence type="ECO:0000256" key="1">
    <source>
        <dbReference type="SAM" id="SignalP"/>
    </source>
</evidence>
<dbReference type="EMBL" id="CP024608">
    <property type="protein sequence ID" value="ATQ78637.1"/>
    <property type="molecule type" value="Genomic_DNA"/>
</dbReference>
<proteinExistence type="predicted"/>
<dbReference type="KEGG" id="mass:CR152_10140"/>
<evidence type="ECO:0000313" key="4">
    <source>
        <dbReference type="EMBL" id="ATQ78637.1"/>
    </source>
</evidence>
<dbReference type="NCBIfam" id="TIGR02595">
    <property type="entry name" value="PEP_CTERM"/>
    <property type="match status" value="1"/>
</dbReference>
<evidence type="ECO:0000313" key="3">
    <source>
        <dbReference type="EMBL" id="ATQ74843.1"/>
    </source>
</evidence>